<dbReference type="Gene3D" id="3.10.450.620">
    <property type="entry name" value="JHP933, nucleotidyltransferase-like core domain"/>
    <property type="match status" value="1"/>
</dbReference>
<name>E5D2K1_RIEAN</name>
<geneLocation type="plasmid" evidence="2">
    <name>pRA0726</name>
</geneLocation>
<reference evidence="2" key="3">
    <citation type="journal article" date="2012" name="Vet. Microbiol.">
        <title>Detection of florfenicol resistance genes in Riemerella anatipestifer isolated from ducks and geese.</title>
        <authorList>
            <person name="Chen Y.P."/>
            <person name="Lee S.H."/>
            <person name="Chou C.H."/>
            <person name="Tsai H.J."/>
        </authorList>
    </citation>
    <scope>NUCLEOTIDE SEQUENCE</scope>
    <source>
        <strain evidence="2">0726</strain>
        <strain evidence="3">0846</strain>
        <plasmid evidence="2">pRA0726</plasmid>
        <plasmid evidence="3">pRA0846</plasmid>
    </source>
</reference>
<dbReference type="Pfam" id="PF08843">
    <property type="entry name" value="AbiEii"/>
    <property type="match status" value="1"/>
</dbReference>
<geneLocation type="plasmid" evidence="1">
    <name>pRA0511</name>
</geneLocation>
<organism evidence="1">
    <name type="scientific">Riemerella anatipestifer</name>
    <name type="common">Moraxella anatipestifer</name>
    <dbReference type="NCBI Taxonomy" id="34085"/>
    <lineage>
        <taxon>Bacteria</taxon>
        <taxon>Pseudomonadati</taxon>
        <taxon>Bacteroidota</taxon>
        <taxon>Flavobacteriia</taxon>
        <taxon>Flavobacteriales</taxon>
        <taxon>Weeksellaceae</taxon>
        <taxon>Riemerella</taxon>
    </lineage>
</organism>
<keyword evidence="1" id="KW-0614">Plasmid</keyword>
<evidence type="ECO:0000313" key="2">
    <source>
        <dbReference type="EMBL" id="AEM66526.1"/>
    </source>
</evidence>
<dbReference type="AlphaFoldDB" id="E5D2K1"/>
<dbReference type="EMBL" id="JF268689">
    <property type="protein sequence ID" value="AEM66536.1"/>
    <property type="molecule type" value="Genomic_DNA"/>
</dbReference>
<dbReference type="EMBL" id="GU014535">
    <property type="protein sequence ID" value="ADD83111.1"/>
    <property type="molecule type" value="Genomic_DNA"/>
</dbReference>
<protein>
    <recommendedName>
        <fullName evidence="4">Nucleotidyl transferase AbiEii/AbiGii toxin family protein</fullName>
    </recommendedName>
</protein>
<reference evidence="2" key="2">
    <citation type="submission" date="2011-01" db="EMBL/GenBank/DDBJ databases">
        <authorList>
            <person name="Chen Y.-P."/>
            <person name="Lee S.-H."/>
            <person name="Tsai H.-J."/>
        </authorList>
    </citation>
    <scope>NUCLEOTIDE SEQUENCE</scope>
    <source>
        <strain evidence="2">0726</strain>
        <strain evidence="3">0846</strain>
        <plasmid evidence="2">pRA0726</plasmid>
        <plasmid evidence="3">pRA0846</plasmid>
    </source>
</reference>
<accession>E5D2K1</accession>
<dbReference type="EMBL" id="JF268688">
    <property type="protein sequence ID" value="AEM66526.1"/>
    <property type="molecule type" value="Genomic_DNA"/>
</dbReference>
<reference evidence="1" key="1">
    <citation type="journal article" date="2010" name="Avian Pathol.">
        <title>Prevalence and molecular characterization of chloramphenicol resistance in Riemerella anatipestifer isolated from ducks and geese in Taiwan.</title>
        <authorList>
            <person name="Chen Y.P."/>
            <person name="Tsao M.Y."/>
            <person name="Lee S.H."/>
            <person name="Chou C.H."/>
            <person name="Tsai H.J."/>
        </authorList>
    </citation>
    <scope>NUCLEOTIDE SEQUENCE</scope>
    <source>
        <strain evidence="1">0511</strain>
        <plasmid evidence="1">pRA0511</plasmid>
    </source>
</reference>
<evidence type="ECO:0008006" key="4">
    <source>
        <dbReference type="Google" id="ProtNLM"/>
    </source>
</evidence>
<dbReference type="RefSeq" id="WP_014043454.1">
    <property type="nucleotide sequence ID" value="NC_015950.1"/>
</dbReference>
<dbReference type="InterPro" id="IPR014942">
    <property type="entry name" value="AbiEii"/>
</dbReference>
<geneLocation type="plasmid" evidence="3">
    <name>pRA0846</name>
</geneLocation>
<evidence type="ECO:0000313" key="1">
    <source>
        <dbReference type="EMBL" id="ADD83111.1"/>
    </source>
</evidence>
<sequence length="285" mass="33576">MNLEIIKKLTLRALMSDEELYNRLVLKGGNALQIVHQVINRSSLDIDFSMKGDFTEIERQGVEARIGKIFDETFSKEGLKTFDVKFIHKPKKGDIPEWKGYNIEFKTIEKEKYDTLGTDEARRRNAIKIDIVNQSPKFTVDISAYEYVDETTKVEIDGVVMKVYTLDMILLEKLRALCQTMPKYKEVVSTINPNKKRARDIYDICKIYDIVKEKIADKKDILEEIFKAKQVPMELLNDMEELRERNRVDWDTVLADIPEYEKEKMKEYDWYFDKVLEITKLFTSP</sequence>
<proteinExistence type="predicted"/>
<evidence type="ECO:0000313" key="3">
    <source>
        <dbReference type="EMBL" id="AEM66536.1"/>
    </source>
</evidence>